<gene>
    <name evidence="3" type="ORF">GUJ93_ZPchr0013g33979</name>
</gene>
<reference evidence="3" key="2">
    <citation type="submission" date="2021-02" db="EMBL/GenBank/DDBJ databases">
        <authorList>
            <person name="Kimball J.A."/>
            <person name="Haas M.W."/>
            <person name="Macchietto M."/>
            <person name="Kono T."/>
            <person name="Duquette J."/>
            <person name="Shao M."/>
        </authorList>
    </citation>
    <scope>NUCLEOTIDE SEQUENCE</scope>
    <source>
        <tissue evidence="3">Fresh leaf tissue</tissue>
    </source>
</reference>
<dbReference type="GO" id="GO:0008270">
    <property type="term" value="F:zinc ion binding"/>
    <property type="evidence" value="ECO:0007669"/>
    <property type="project" value="InterPro"/>
</dbReference>
<dbReference type="EMBL" id="JAAALK010000079">
    <property type="protein sequence ID" value="KAG8098319.1"/>
    <property type="molecule type" value="Genomic_DNA"/>
</dbReference>
<keyword evidence="1" id="KW-1133">Transmembrane helix</keyword>
<dbReference type="InterPro" id="IPR032867">
    <property type="entry name" value="DYW_dom"/>
</dbReference>
<evidence type="ECO:0000313" key="4">
    <source>
        <dbReference type="Proteomes" id="UP000729402"/>
    </source>
</evidence>
<keyword evidence="1" id="KW-0812">Transmembrane</keyword>
<accession>A0A8J5WZ34</accession>
<reference evidence="3" key="1">
    <citation type="journal article" date="2021" name="bioRxiv">
        <title>Whole Genome Assembly and Annotation of Northern Wild Rice, Zizania palustris L., Supports a Whole Genome Duplication in the Zizania Genus.</title>
        <authorList>
            <person name="Haas M."/>
            <person name="Kono T."/>
            <person name="Macchietto M."/>
            <person name="Millas R."/>
            <person name="McGilp L."/>
            <person name="Shao M."/>
            <person name="Duquette J."/>
            <person name="Hirsch C.N."/>
            <person name="Kimball J."/>
        </authorList>
    </citation>
    <scope>NUCLEOTIDE SEQUENCE</scope>
    <source>
        <tissue evidence="3">Fresh leaf tissue</tissue>
    </source>
</reference>
<keyword evidence="4" id="KW-1185">Reference proteome</keyword>
<proteinExistence type="predicted"/>
<protein>
    <recommendedName>
        <fullName evidence="2">DYW domain-containing protein</fullName>
    </recommendedName>
</protein>
<organism evidence="3 4">
    <name type="scientific">Zizania palustris</name>
    <name type="common">Northern wild rice</name>
    <dbReference type="NCBI Taxonomy" id="103762"/>
    <lineage>
        <taxon>Eukaryota</taxon>
        <taxon>Viridiplantae</taxon>
        <taxon>Streptophyta</taxon>
        <taxon>Embryophyta</taxon>
        <taxon>Tracheophyta</taxon>
        <taxon>Spermatophyta</taxon>
        <taxon>Magnoliopsida</taxon>
        <taxon>Liliopsida</taxon>
        <taxon>Poales</taxon>
        <taxon>Poaceae</taxon>
        <taxon>BOP clade</taxon>
        <taxon>Oryzoideae</taxon>
        <taxon>Oryzeae</taxon>
        <taxon>Zizaniinae</taxon>
        <taxon>Zizania</taxon>
    </lineage>
</organism>
<dbReference type="AlphaFoldDB" id="A0A8J5WZ34"/>
<evidence type="ECO:0000256" key="1">
    <source>
        <dbReference type="SAM" id="Phobius"/>
    </source>
</evidence>
<evidence type="ECO:0000313" key="3">
    <source>
        <dbReference type="EMBL" id="KAG8098319.1"/>
    </source>
</evidence>
<name>A0A8J5WZ34_ZIZPA</name>
<sequence length="167" mass="18518">MATPILHWIATHYKLGARGDGRCVLEGASRPLGKEQVDGDAKRREAHEEMRAAGYVPDTIYVLRVSTTSTRSRGRQGPRALMYPSERLANAFVLVSTPFRGIKTVRICGDCHNAVRLIAKVTGREIVRDNKSQAVRPFHGRRLLLLLVSRLSTTSAIGIIITIVMKE</sequence>
<feature type="domain" description="DYW" evidence="2">
    <location>
        <begin position="54"/>
        <end position="131"/>
    </location>
</feature>
<dbReference type="Pfam" id="PF14432">
    <property type="entry name" value="DYW_deaminase"/>
    <property type="match status" value="1"/>
</dbReference>
<keyword evidence="1" id="KW-0472">Membrane</keyword>
<evidence type="ECO:0000259" key="2">
    <source>
        <dbReference type="Pfam" id="PF14432"/>
    </source>
</evidence>
<dbReference type="OrthoDB" id="185373at2759"/>
<comment type="caution">
    <text evidence="3">The sequence shown here is derived from an EMBL/GenBank/DDBJ whole genome shotgun (WGS) entry which is preliminary data.</text>
</comment>
<feature type="transmembrane region" description="Helical" evidence="1">
    <location>
        <begin position="143"/>
        <end position="165"/>
    </location>
</feature>
<dbReference type="Proteomes" id="UP000729402">
    <property type="component" value="Unassembled WGS sequence"/>
</dbReference>